<dbReference type="Pfam" id="PF00125">
    <property type="entry name" value="Histone"/>
    <property type="match status" value="1"/>
</dbReference>
<feature type="domain" description="Histone H2A C-terminal" evidence="8">
    <location>
        <begin position="89"/>
        <end position="122"/>
    </location>
</feature>
<dbReference type="GO" id="GO:0005634">
    <property type="term" value="C:nucleus"/>
    <property type="evidence" value="ECO:0007669"/>
    <property type="project" value="UniProtKB-SubCell"/>
</dbReference>
<proteinExistence type="inferred from homology"/>
<accession>A0AAJ6QV92</accession>
<evidence type="ECO:0000256" key="5">
    <source>
        <dbReference type="RuleBase" id="RU003767"/>
    </source>
</evidence>
<comment type="subunit">
    <text evidence="5">The nucleosome is a histone octamer containing two molecules each of H2A, H2B, H3 and H4 assembled in one H3-H4 heterotetramer and two H2A-H2B heterodimers. The octamer wraps approximately 147 bp of DNA.</text>
</comment>
<protein>
    <recommendedName>
        <fullName evidence="5">Histone H2A</fullName>
    </recommendedName>
</protein>
<dbReference type="GO" id="GO:0000786">
    <property type="term" value="C:nucleosome"/>
    <property type="evidence" value="ECO:0007669"/>
    <property type="project" value="UniProtKB-KW"/>
</dbReference>
<keyword evidence="4 5" id="KW-0544">Nucleosome core</keyword>
<dbReference type="InterPro" id="IPR007125">
    <property type="entry name" value="H2A/H2B/H3"/>
</dbReference>
<evidence type="ECO:0000313" key="9">
    <source>
        <dbReference type="Proteomes" id="UP000694867"/>
    </source>
</evidence>
<dbReference type="SUPFAM" id="SSF47113">
    <property type="entry name" value="Histone-fold"/>
    <property type="match status" value="1"/>
</dbReference>
<name>A0AAJ6QV92_9ACAR</name>
<comment type="similarity">
    <text evidence="5">Belongs to the histone H2A family.</text>
</comment>
<evidence type="ECO:0000256" key="6">
    <source>
        <dbReference type="SAM" id="MobiDB-lite"/>
    </source>
</evidence>
<evidence type="ECO:0000259" key="7">
    <source>
        <dbReference type="Pfam" id="PF00125"/>
    </source>
</evidence>
<dbReference type="FunFam" id="1.10.20.10:FF:000093">
    <property type="entry name" value="Histone H2A"/>
    <property type="match status" value="1"/>
</dbReference>
<keyword evidence="3" id="KW-1017">Isopeptide bond</keyword>
<sequence>MSTLEDSNRKKNISRSGRAGLVLPVGRLARMLKKGQYAKRIGSSAPVYLCAVLEYLVTEVLDMAADMARKNKRLRITPRHIMLVIRGDEELNSILENVVFANSGVRPSIHPMLLPVSSRKKAASVEDEESSADGEDAAESDKNIGPSQDF</sequence>
<dbReference type="KEGG" id="goe:100899225"/>
<dbReference type="PANTHER" id="PTHR23430">
    <property type="entry name" value="HISTONE H2A"/>
    <property type="match status" value="1"/>
</dbReference>
<dbReference type="GO" id="GO:0003677">
    <property type="term" value="F:DNA binding"/>
    <property type="evidence" value="ECO:0007669"/>
    <property type="project" value="UniProtKB-KW"/>
</dbReference>
<reference evidence="10" key="1">
    <citation type="submission" date="2025-08" db="UniProtKB">
        <authorList>
            <consortium name="RefSeq"/>
        </authorList>
    </citation>
    <scope>IDENTIFICATION</scope>
</reference>
<evidence type="ECO:0000256" key="2">
    <source>
        <dbReference type="ARBA" id="ARBA00022454"/>
    </source>
</evidence>
<dbReference type="GO" id="GO:0030527">
    <property type="term" value="F:structural constituent of chromatin"/>
    <property type="evidence" value="ECO:0007669"/>
    <property type="project" value="InterPro"/>
</dbReference>
<gene>
    <name evidence="10" type="primary">LOC100899225</name>
</gene>
<dbReference type="PRINTS" id="PR00620">
    <property type="entry name" value="HISTONEH2A"/>
</dbReference>
<dbReference type="AlphaFoldDB" id="A0AAJ6QV92"/>
<evidence type="ECO:0000256" key="1">
    <source>
        <dbReference type="ARBA" id="ARBA00004286"/>
    </source>
</evidence>
<dbReference type="Pfam" id="PF16211">
    <property type="entry name" value="Histone_H2A_C"/>
    <property type="match status" value="1"/>
</dbReference>
<dbReference type="InterPro" id="IPR032454">
    <property type="entry name" value="Histone_H2A_C"/>
</dbReference>
<feature type="domain" description="Core Histone H2A/H2B/H3" evidence="7">
    <location>
        <begin position="3"/>
        <end position="86"/>
    </location>
</feature>
<dbReference type="InterPro" id="IPR002119">
    <property type="entry name" value="Histone_H2A"/>
</dbReference>
<dbReference type="CDD" id="cd00074">
    <property type="entry name" value="HFD_H2A"/>
    <property type="match status" value="1"/>
</dbReference>
<dbReference type="RefSeq" id="XP_003744888.1">
    <property type="nucleotide sequence ID" value="XM_003744840.1"/>
</dbReference>
<keyword evidence="2 5" id="KW-0158">Chromosome</keyword>
<keyword evidence="5" id="KW-0539">Nucleus</keyword>
<dbReference type="SMART" id="SM00414">
    <property type="entry name" value="H2A"/>
    <property type="match status" value="1"/>
</dbReference>
<organism evidence="9 10">
    <name type="scientific">Galendromus occidentalis</name>
    <name type="common">western predatory mite</name>
    <dbReference type="NCBI Taxonomy" id="34638"/>
    <lineage>
        <taxon>Eukaryota</taxon>
        <taxon>Metazoa</taxon>
        <taxon>Ecdysozoa</taxon>
        <taxon>Arthropoda</taxon>
        <taxon>Chelicerata</taxon>
        <taxon>Arachnida</taxon>
        <taxon>Acari</taxon>
        <taxon>Parasitiformes</taxon>
        <taxon>Mesostigmata</taxon>
        <taxon>Gamasina</taxon>
        <taxon>Phytoseioidea</taxon>
        <taxon>Phytoseiidae</taxon>
        <taxon>Typhlodrominae</taxon>
        <taxon>Galendromus</taxon>
    </lineage>
</organism>
<comment type="subcellular location">
    <subcellularLocation>
        <location evidence="1">Chromosome</location>
    </subcellularLocation>
    <subcellularLocation>
        <location evidence="5">Nucleus</location>
    </subcellularLocation>
</comment>
<dbReference type="GO" id="GO:0046982">
    <property type="term" value="F:protein heterodimerization activity"/>
    <property type="evidence" value="ECO:0007669"/>
    <property type="project" value="InterPro"/>
</dbReference>
<evidence type="ECO:0000256" key="3">
    <source>
        <dbReference type="ARBA" id="ARBA00022499"/>
    </source>
</evidence>
<feature type="region of interest" description="Disordered" evidence="6">
    <location>
        <begin position="120"/>
        <end position="150"/>
    </location>
</feature>
<keyword evidence="5" id="KW-0238">DNA-binding</keyword>
<dbReference type="Gene3D" id="1.10.20.10">
    <property type="entry name" value="Histone, subunit A"/>
    <property type="match status" value="1"/>
</dbReference>
<evidence type="ECO:0000313" key="10">
    <source>
        <dbReference type="RefSeq" id="XP_003744888.1"/>
    </source>
</evidence>
<dbReference type="Proteomes" id="UP000694867">
    <property type="component" value="Unplaced"/>
</dbReference>
<dbReference type="GeneID" id="100899225"/>
<evidence type="ECO:0000259" key="8">
    <source>
        <dbReference type="Pfam" id="PF16211"/>
    </source>
</evidence>
<feature type="compositionally biased region" description="Acidic residues" evidence="6">
    <location>
        <begin position="125"/>
        <end position="138"/>
    </location>
</feature>
<keyword evidence="9" id="KW-1185">Reference proteome</keyword>
<dbReference type="InterPro" id="IPR009072">
    <property type="entry name" value="Histone-fold"/>
</dbReference>
<evidence type="ECO:0000256" key="4">
    <source>
        <dbReference type="ARBA" id="ARBA00023269"/>
    </source>
</evidence>